<dbReference type="EMBL" id="JXJN01024105">
    <property type="status" value="NOT_ANNOTATED_CDS"/>
    <property type="molecule type" value="Genomic_DNA"/>
</dbReference>
<dbReference type="Proteomes" id="UP000092460">
    <property type="component" value="Unassembled WGS sequence"/>
</dbReference>
<dbReference type="EnsemblMetazoa" id="GPPI046669-RA">
    <property type="protein sequence ID" value="GPPI046669-PA"/>
    <property type="gene ID" value="GPPI046669"/>
</dbReference>
<keyword evidence="2" id="KW-1185">Reference proteome</keyword>
<accession>A0A1B0C1L0</accession>
<dbReference type="VEuPathDB" id="VectorBase:GPPI046669"/>
<evidence type="ECO:0000313" key="1">
    <source>
        <dbReference type="EnsemblMetazoa" id="GPPI046669-PA"/>
    </source>
</evidence>
<dbReference type="AlphaFoldDB" id="A0A1B0C1L0"/>
<protein>
    <submittedName>
        <fullName evidence="1">Uncharacterized protein</fullName>
    </submittedName>
</protein>
<reference evidence="1" key="2">
    <citation type="submission" date="2020-05" db="UniProtKB">
        <authorList>
            <consortium name="EnsemblMetazoa"/>
        </authorList>
    </citation>
    <scope>IDENTIFICATION</scope>
    <source>
        <strain evidence="1">IAEA</strain>
    </source>
</reference>
<reference evidence="2" key="1">
    <citation type="submission" date="2015-01" db="EMBL/GenBank/DDBJ databases">
        <authorList>
            <person name="Aksoy S."/>
            <person name="Warren W."/>
            <person name="Wilson R.K."/>
        </authorList>
    </citation>
    <scope>NUCLEOTIDE SEQUENCE [LARGE SCALE GENOMIC DNA]</scope>
    <source>
        <strain evidence="2">IAEA</strain>
    </source>
</reference>
<organism evidence="1 2">
    <name type="scientific">Glossina palpalis gambiensis</name>
    <dbReference type="NCBI Taxonomy" id="67801"/>
    <lineage>
        <taxon>Eukaryota</taxon>
        <taxon>Metazoa</taxon>
        <taxon>Ecdysozoa</taxon>
        <taxon>Arthropoda</taxon>
        <taxon>Hexapoda</taxon>
        <taxon>Insecta</taxon>
        <taxon>Pterygota</taxon>
        <taxon>Neoptera</taxon>
        <taxon>Endopterygota</taxon>
        <taxon>Diptera</taxon>
        <taxon>Brachycera</taxon>
        <taxon>Muscomorpha</taxon>
        <taxon>Hippoboscoidea</taxon>
        <taxon>Glossinidae</taxon>
        <taxon>Glossina</taxon>
    </lineage>
</organism>
<proteinExistence type="predicted"/>
<name>A0A1B0C1L0_9MUSC</name>
<sequence>MNRSIWRQRSRKQSTFKAAKFLNNFIKFWRSSVSKTRTLIGECEINCNGVLIKITAVPGSTTLFCYFPHKNSSDSPADKSVVVNDDVNVVLCSVKRQNIFPSETYAWLSASRVLKPNLKTVIKAKKNADGNR</sequence>
<evidence type="ECO:0000313" key="2">
    <source>
        <dbReference type="Proteomes" id="UP000092460"/>
    </source>
</evidence>